<dbReference type="GeneID" id="6756004"/>
<evidence type="ECO:0000313" key="9">
    <source>
        <dbReference type="Proteomes" id="UP000009022"/>
    </source>
</evidence>
<dbReference type="PANTHER" id="PTHR46465:SF2">
    <property type="entry name" value="LATERAL SIGNALING TARGET PROTEIN 2 HOMOLOG"/>
    <property type="match status" value="1"/>
</dbReference>
<evidence type="ECO:0000256" key="4">
    <source>
        <dbReference type="ARBA" id="ARBA00022833"/>
    </source>
</evidence>
<dbReference type="InParanoid" id="B3S384"/>
<feature type="compositionally biased region" description="Polar residues" evidence="6">
    <location>
        <begin position="425"/>
        <end position="435"/>
    </location>
</feature>
<evidence type="ECO:0000256" key="2">
    <source>
        <dbReference type="ARBA" id="ARBA00022723"/>
    </source>
</evidence>
<protein>
    <recommendedName>
        <fullName evidence="7">FYVE-type domain-containing protein</fullName>
    </recommendedName>
</protein>
<evidence type="ECO:0000256" key="3">
    <source>
        <dbReference type="ARBA" id="ARBA00022771"/>
    </source>
</evidence>
<feature type="region of interest" description="Disordered" evidence="6">
    <location>
        <begin position="399"/>
        <end position="440"/>
    </location>
</feature>
<sequence length="527" mass="59739">MAGTGTEDYIIAQYLFGRRCKRCHCVKLKNNHVKSQAVDSAAKVDNITAVGIVPKTLVCISNKNDTRPLAQFYHANESLNKIIRELGSFDGKQDVQRCATLVNKLREQHQLVYQKMTAVMEEAIPMNLRHPRHYRLKFPEDFLTDNLGGMIWFGIEGISAGSAVLNHEEESQEMKPLAAELHKQLNTVRDRLKNQSLRNINIYPKKVINELIELDRLWSEFELRALKSDLITSAELECFDPTVFFAVPRLAILYCISGCHEEEFENDFNSDMTIPLMFNSFREELQEIKLLLREVGDEDLSKLEIDLSNQNNKVVKTAAKEASVNNDSIGMASQAPVSNSDGDDIKYTALKVVQVQGNSDILHELFVKISSIADRLHHIHAEDIRSALQKSIKVNLLSKPSHSDGDMNQSVAEEKNELSTPLEVLTTNENSSSSNDGDKMHRTVNEVQHERPQELQNDLIQPPSWVPDSRCDACTFCEATFTVLRRKHHCRNCGKIFCKNCVSASKKIPRLGFNRPVKVCQECFNNE</sequence>
<dbReference type="InterPro" id="IPR043269">
    <property type="entry name" value="FYVE_LST2"/>
</dbReference>
<dbReference type="OrthoDB" id="20035at2759"/>
<dbReference type="KEGG" id="tad:TRIADDRAFT_58631"/>
<name>B3S384_TRIAD</name>
<dbReference type="InterPro" id="IPR051118">
    <property type="entry name" value="LST-2"/>
</dbReference>
<dbReference type="Pfam" id="PF01363">
    <property type="entry name" value="FYVE"/>
    <property type="match status" value="1"/>
</dbReference>
<dbReference type="InterPro" id="IPR011011">
    <property type="entry name" value="Znf_FYVE_PHD"/>
</dbReference>
<keyword evidence="9" id="KW-1185">Reference proteome</keyword>
<reference evidence="8 9" key="1">
    <citation type="journal article" date="2008" name="Nature">
        <title>The Trichoplax genome and the nature of placozoans.</title>
        <authorList>
            <person name="Srivastava M."/>
            <person name="Begovic E."/>
            <person name="Chapman J."/>
            <person name="Putnam N.H."/>
            <person name="Hellsten U."/>
            <person name="Kawashima T."/>
            <person name="Kuo A."/>
            <person name="Mitros T."/>
            <person name="Salamov A."/>
            <person name="Carpenter M.L."/>
            <person name="Signorovitch A.Y."/>
            <person name="Moreno M.A."/>
            <person name="Kamm K."/>
            <person name="Grimwood J."/>
            <person name="Schmutz J."/>
            <person name="Shapiro H."/>
            <person name="Grigoriev I.V."/>
            <person name="Buss L.W."/>
            <person name="Schierwater B."/>
            <person name="Dellaporta S.L."/>
            <person name="Rokhsar D.S."/>
        </authorList>
    </citation>
    <scope>NUCLEOTIDE SEQUENCE [LARGE SCALE GENOMIC DNA]</scope>
    <source>
        <strain evidence="8 9">Grell-BS-1999</strain>
    </source>
</reference>
<accession>B3S384</accession>
<dbReference type="OMA" id="HSSQERM"/>
<gene>
    <name evidence="8" type="ORF">TRIADDRAFT_58631</name>
</gene>
<evidence type="ECO:0000256" key="5">
    <source>
        <dbReference type="PROSITE-ProRule" id="PRU00091"/>
    </source>
</evidence>
<keyword evidence="2" id="KW-0479">Metal-binding</keyword>
<dbReference type="HOGENOM" id="CLU_007360_1_1_1"/>
<keyword evidence="4" id="KW-0862">Zinc</keyword>
<dbReference type="InterPro" id="IPR017455">
    <property type="entry name" value="Znf_FYVE-rel"/>
</dbReference>
<dbReference type="RefSeq" id="XP_002114611.1">
    <property type="nucleotide sequence ID" value="XM_002114575.1"/>
</dbReference>
<proteinExistence type="inferred from homology"/>
<evidence type="ECO:0000313" key="8">
    <source>
        <dbReference type="EMBL" id="EDV22745.1"/>
    </source>
</evidence>
<dbReference type="GO" id="GO:0031901">
    <property type="term" value="C:early endosome membrane"/>
    <property type="evidence" value="ECO:0000318"/>
    <property type="project" value="GO_Central"/>
</dbReference>
<dbReference type="Proteomes" id="UP000009022">
    <property type="component" value="Unassembled WGS sequence"/>
</dbReference>
<dbReference type="SUPFAM" id="SSF57903">
    <property type="entry name" value="FYVE/PHD zinc finger"/>
    <property type="match status" value="1"/>
</dbReference>
<feature type="domain" description="FYVE-type" evidence="7">
    <location>
        <begin position="468"/>
        <end position="527"/>
    </location>
</feature>
<evidence type="ECO:0000256" key="1">
    <source>
        <dbReference type="ARBA" id="ARBA00008755"/>
    </source>
</evidence>
<dbReference type="CTD" id="6756004"/>
<dbReference type="InterPro" id="IPR000306">
    <property type="entry name" value="Znf_FYVE"/>
</dbReference>
<dbReference type="PANTHER" id="PTHR46465">
    <property type="entry name" value="LATERAL SIGNALING TARGET PROTEIN 2 HOMOLOG"/>
    <property type="match status" value="1"/>
</dbReference>
<dbReference type="AlphaFoldDB" id="B3S384"/>
<dbReference type="SMART" id="SM00064">
    <property type="entry name" value="FYVE"/>
    <property type="match status" value="1"/>
</dbReference>
<evidence type="ECO:0000259" key="7">
    <source>
        <dbReference type="PROSITE" id="PS50178"/>
    </source>
</evidence>
<dbReference type="CDD" id="cd15731">
    <property type="entry name" value="FYVE_LST2"/>
    <property type="match status" value="1"/>
</dbReference>
<dbReference type="EMBL" id="DS985248">
    <property type="protein sequence ID" value="EDV22745.1"/>
    <property type="molecule type" value="Genomic_DNA"/>
</dbReference>
<dbReference type="GO" id="GO:0008270">
    <property type="term" value="F:zinc ion binding"/>
    <property type="evidence" value="ECO:0007669"/>
    <property type="project" value="UniProtKB-KW"/>
</dbReference>
<evidence type="ECO:0000256" key="6">
    <source>
        <dbReference type="SAM" id="MobiDB-lite"/>
    </source>
</evidence>
<dbReference type="InterPro" id="IPR013083">
    <property type="entry name" value="Znf_RING/FYVE/PHD"/>
</dbReference>
<dbReference type="PhylomeDB" id="B3S384"/>
<dbReference type="Gene3D" id="3.30.40.10">
    <property type="entry name" value="Zinc/RING finger domain, C3HC4 (zinc finger)"/>
    <property type="match status" value="1"/>
</dbReference>
<organism evidence="8 9">
    <name type="scientific">Trichoplax adhaerens</name>
    <name type="common">Trichoplax reptans</name>
    <dbReference type="NCBI Taxonomy" id="10228"/>
    <lineage>
        <taxon>Eukaryota</taxon>
        <taxon>Metazoa</taxon>
        <taxon>Placozoa</taxon>
        <taxon>Uniplacotomia</taxon>
        <taxon>Trichoplacea</taxon>
        <taxon>Trichoplacidae</taxon>
        <taxon>Trichoplax</taxon>
    </lineage>
</organism>
<comment type="similarity">
    <text evidence="1">Belongs to the lst-2 family.</text>
</comment>
<dbReference type="eggNOG" id="KOG1819">
    <property type="taxonomic scope" value="Eukaryota"/>
</dbReference>
<keyword evidence="3 5" id="KW-0863">Zinc-finger</keyword>
<dbReference type="PROSITE" id="PS50178">
    <property type="entry name" value="ZF_FYVE"/>
    <property type="match status" value="1"/>
</dbReference>